<gene>
    <name evidence="2" type="ORF">Thimo_2733</name>
</gene>
<accession>L0GXE4</accession>
<dbReference type="AlphaFoldDB" id="L0GXE4"/>
<dbReference type="EMBL" id="CP003051">
    <property type="protein sequence ID" value="AGA91443.1"/>
    <property type="molecule type" value="Genomic_DNA"/>
</dbReference>
<evidence type="ECO:0000259" key="1">
    <source>
        <dbReference type="Pfam" id="PF09862"/>
    </source>
</evidence>
<organism evidence="2 3">
    <name type="scientific">Thioflavicoccus mobilis 8321</name>
    <dbReference type="NCBI Taxonomy" id="765912"/>
    <lineage>
        <taxon>Bacteria</taxon>
        <taxon>Pseudomonadati</taxon>
        <taxon>Pseudomonadota</taxon>
        <taxon>Gammaproteobacteria</taxon>
        <taxon>Chromatiales</taxon>
        <taxon>Chromatiaceae</taxon>
        <taxon>Thioflavicoccus</taxon>
    </lineage>
</organism>
<protein>
    <recommendedName>
        <fullName evidence="1">DUF2089 domain-containing protein</fullName>
    </recommendedName>
</protein>
<dbReference type="Proteomes" id="UP000010816">
    <property type="component" value="Chromosome"/>
</dbReference>
<evidence type="ECO:0000313" key="3">
    <source>
        <dbReference type="Proteomes" id="UP000010816"/>
    </source>
</evidence>
<dbReference type="HOGENOM" id="CLU_132137_0_0_6"/>
<proteinExistence type="predicted"/>
<dbReference type="OrthoDB" id="9797643at2"/>
<dbReference type="eggNOG" id="COG3877">
    <property type="taxonomic scope" value="Bacteria"/>
</dbReference>
<feature type="domain" description="DUF2089" evidence="1">
    <location>
        <begin position="27"/>
        <end position="71"/>
    </location>
</feature>
<dbReference type="STRING" id="765912.Thimo_2733"/>
<name>L0GXE4_9GAMM</name>
<sequence length="109" mass="12340">MVPSRLSCECGKLHVEGEVYLPPLARLGTEDRQLAEELILCGGNLTTLAKRFEITYPTVRKRLDGLIERLHEERRRDQQRIDDILNGMESGAIDPEAGTKLIEDMKHGL</sequence>
<evidence type="ECO:0000313" key="2">
    <source>
        <dbReference type="EMBL" id="AGA91443.1"/>
    </source>
</evidence>
<keyword evidence="3" id="KW-1185">Reference proteome</keyword>
<dbReference type="InterPro" id="IPR018658">
    <property type="entry name" value="DUF2089"/>
</dbReference>
<dbReference type="KEGG" id="tmb:Thimo_2733"/>
<reference evidence="2 3" key="1">
    <citation type="submission" date="2011-09" db="EMBL/GenBank/DDBJ databases">
        <title>Complete sequence of chromosome of Thioflavicoccus mobilis 8321.</title>
        <authorList>
            <consortium name="US DOE Joint Genome Institute"/>
            <person name="Lucas S."/>
            <person name="Han J."/>
            <person name="Lapidus A."/>
            <person name="Cheng J.-F."/>
            <person name="Goodwin L."/>
            <person name="Pitluck S."/>
            <person name="Peters L."/>
            <person name="Ovchinnikova G."/>
            <person name="Lu M."/>
            <person name="Detter J.C."/>
            <person name="Han C."/>
            <person name="Tapia R."/>
            <person name="Land M."/>
            <person name="Hauser L."/>
            <person name="Kyrpides N."/>
            <person name="Ivanova N."/>
            <person name="Pagani I."/>
            <person name="Vogl K."/>
            <person name="Liu Z."/>
            <person name="Imhoff J."/>
            <person name="Thiel V."/>
            <person name="Frigaard N.-U."/>
            <person name="Bryant D."/>
            <person name="Woyke T."/>
        </authorList>
    </citation>
    <scope>NUCLEOTIDE SEQUENCE [LARGE SCALE GENOMIC DNA]</scope>
    <source>
        <strain evidence="2 3">8321</strain>
    </source>
</reference>
<dbReference type="Pfam" id="PF09862">
    <property type="entry name" value="DUF2089"/>
    <property type="match status" value="1"/>
</dbReference>
<dbReference type="RefSeq" id="WP_015281575.1">
    <property type="nucleotide sequence ID" value="NC_019940.1"/>
</dbReference>